<keyword evidence="2" id="KW-1185">Reference proteome</keyword>
<dbReference type="EMBL" id="JYDH01000237">
    <property type="protein sequence ID" value="KRY27751.1"/>
    <property type="molecule type" value="Genomic_DNA"/>
</dbReference>
<proteinExistence type="predicted"/>
<dbReference type="AlphaFoldDB" id="A0A0V1ASH0"/>
<name>A0A0V1ASH0_TRISP</name>
<accession>A0A0V1ASH0</accession>
<sequence length="215" mass="23100">MEFYYWPNVVGQLSSSSKEKEKCEDQCYLKSRLFEVGRQITMTRCAVKIEKRIFVLSIFGLAYGRSTASFRFCHNYSIQPPTNCLRSGVSQWCEAILLSLAKQIAMLNYQMGCSGVIFKLAALSEPIVVGATGVVTAGPLATFPSVISFNEPAWAPVCSGVAFGGFSAGFFSSAVGAGSGGSGSCFSSFFPPHNMINSTVTTNAKMPMNTATIPK</sequence>
<gene>
    <name evidence="1" type="ORF">T01_14878</name>
</gene>
<reference evidence="1 2" key="1">
    <citation type="submission" date="2015-01" db="EMBL/GenBank/DDBJ databases">
        <title>Evolution of Trichinella species and genotypes.</title>
        <authorList>
            <person name="Korhonen P.K."/>
            <person name="Edoardo P."/>
            <person name="Giuseppe L.R."/>
            <person name="Gasser R.B."/>
        </authorList>
    </citation>
    <scope>NUCLEOTIDE SEQUENCE [LARGE SCALE GENOMIC DNA]</scope>
    <source>
        <strain evidence="1">ISS3</strain>
    </source>
</reference>
<dbReference type="OrthoDB" id="10366687at2759"/>
<organism evidence="1 2">
    <name type="scientific">Trichinella spiralis</name>
    <name type="common">Trichina worm</name>
    <dbReference type="NCBI Taxonomy" id="6334"/>
    <lineage>
        <taxon>Eukaryota</taxon>
        <taxon>Metazoa</taxon>
        <taxon>Ecdysozoa</taxon>
        <taxon>Nematoda</taxon>
        <taxon>Enoplea</taxon>
        <taxon>Dorylaimia</taxon>
        <taxon>Trichinellida</taxon>
        <taxon>Trichinellidae</taxon>
        <taxon>Trichinella</taxon>
    </lineage>
</organism>
<protein>
    <submittedName>
        <fullName evidence="1">Uncharacterized protein</fullName>
    </submittedName>
</protein>
<comment type="caution">
    <text evidence="1">The sequence shown here is derived from an EMBL/GenBank/DDBJ whole genome shotgun (WGS) entry which is preliminary data.</text>
</comment>
<evidence type="ECO:0000313" key="1">
    <source>
        <dbReference type="EMBL" id="KRY27751.1"/>
    </source>
</evidence>
<evidence type="ECO:0000313" key="2">
    <source>
        <dbReference type="Proteomes" id="UP000054776"/>
    </source>
</evidence>
<dbReference type="InParanoid" id="A0A0V1ASH0"/>
<dbReference type="Proteomes" id="UP000054776">
    <property type="component" value="Unassembled WGS sequence"/>
</dbReference>